<dbReference type="EMBL" id="CAJOBQ010000024">
    <property type="protein sequence ID" value="CAF4218825.1"/>
    <property type="molecule type" value="Genomic_DNA"/>
</dbReference>
<evidence type="ECO:0000313" key="9">
    <source>
        <dbReference type="EMBL" id="CAF4136533.1"/>
    </source>
</evidence>
<dbReference type="Proteomes" id="UP000663865">
    <property type="component" value="Unassembled WGS sequence"/>
</dbReference>
<dbReference type="Proteomes" id="UP000663851">
    <property type="component" value="Unassembled WGS sequence"/>
</dbReference>
<dbReference type="Proteomes" id="UP000663872">
    <property type="component" value="Unassembled WGS sequence"/>
</dbReference>
<keyword evidence="14" id="KW-1185">Reference proteome</keyword>
<evidence type="ECO:0000313" key="13">
    <source>
        <dbReference type="Proteomes" id="UP000663838"/>
    </source>
</evidence>
<name>A0A820UV70_9BILA</name>
<dbReference type="EMBL" id="CAJNYD010002479">
    <property type="protein sequence ID" value="CAF3421171.1"/>
    <property type="molecule type" value="Genomic_DNA"/>
</dbReference>
<dbReference type="AlphaFoldDB" id="A0A820UV70"/>
<dbReference type="Proteomes" id="UP000663833">
    <property type="component" value="Unassembled WGS sequence"/>
</dbReference>
<accession>A0A820UV70</accession>
<evidence type="ECO:0000256" key="2">
    <source>
        <dbReference type="SAM" id="Phobius"/>
    </source>
</evidence>
<evidence type="ECO:0000313" key="5">
    <source>
        <dbReference type="EMBL" id="CAF3421171.1"/>
    </source>
</evidence>
<dbReference type="Proteomes" id="UP000663869">
    <property type="component" value="Unassembled WGS sequence"/>
</dbReference>
<evidence type="ECO:0000313" key="10">
    <source>
        <dbReference type="EMBL" id="CAF4218825.1"/>
    </source>
</evidence>
<keyword evidence="2" id="KW-0812">Transmembrane</keyword>
<evidence type="ECO:0000313" key="8">
    <source>
        <dbReference type="EMBL" id="CAF4105432.1"/>
    </source>
</evidence>
<proteinExistence type="predicted"/>
<reference evidence="11" key="1">
    <citation type="submission" date="2021-02" db="EMBL/GenBank/DDBJ databases">
        <authorList>
            <person name="Nowell W R."/>
        </authorList>
    </citation>
    <scope>NUCLEOTIDE SEQUENCE</scope>
</reference>
<evidence type="ECO:0000313" key="3">
    <source>
        <dbReference type="EMBL" id="CAF3325258.1"/>
    </source>
</evidence>
<organism evidence="11 13">
    <name type="scientific">Rotaria socialis</name>
    <dbReference type="NCBI Taxonomy" id="392032"/>
    <lineage>
        <taxon>Eukaryota</taxon>
        <taxon>Metazoa</taxon>
        <taxon>Spiralia</taxon>
        <taxon>Gnathifera</taxon>
        <taxon>Rotifera</taxon>
        <taxon>Eurotatoria</taxon>
        <taxon>Bdelloidea</taxon>
        <taxon>Philodinida</taxon>
        <taxon>Philodinidae</taxon>
        <taxon>Rotaria</taxon>
    </lineage>
</organism>
<dbReference type="EMBL" id="CAJOBO010000126">
    <property type="protein sequence ID" value="CAF4136533.1"/>
    <property type="molecule type" value="Genomic_DNA"/>
</dbReference>
<evidence type="ECO:0000313" key="4">
    <source>
        <dbReference type="EMBL" id="CAF3369405.1"/>
    </source>
</evidence>
<evidence type="ECO:0000313" key="11">
    <source>
        <dbReference type="EMBL" id="CAF4490581.1"/>
    </source>
</evidence>
<evidence type="ECO:0000313" key="12">
    <source>
        <dbReference type="EMBL" id="CAF4536862.1"/>
    </source>
</evidence>
<evidence type="ECO:0000313" key="6">
    <source>
        <dbReference type="EMBL" id="CAF3503719.1"/>
    </source>
</evidence>
<dbReference type="Proteomes" id="UP000663825">
    <property type="component" value="Unassembled WGS sequence"/>
</dbReference>
<feature type="region of interest" description="Disordered" evidence="1">
    <location>
        <begin position="55"/>
        <end position="74"/>
    </location>
</feature>
<sequence length="102" mass="11974">MFKVNLILIFICVEIYFINCYIINNSQRNPWSDFDIEPSDLFVSKLLHMENLFQQDSSPMNPSDESDGRPNHFQKRGRQCLWKVCSWALDKRSLSPNPGNSF</sequence>
<dbReference type="Proteomes" id="UP000663838">
    <property type="component" value="Unassembled WGS sequence"/>
</dbReference>
<dbReference type="EMBL" id="CAJNYU010000512">
    <property type="protein sequence ID" value="CAF3369405.1"/>
    <property type="molecule type" value="Genomic_DNA"/>
</dbReference>
<dbReference type="EMBL" id="CAJNYV010005579">
    <property type="protein sequence ID" value="CAF3755420.1"/>
    <property type="molecule type" value="Genomic_DNA"/>
</dbReference>
<evidence type="ECO:0000313" key="14">
    <source>
        <dbReference type="Proteomes" id="UP000663873"/>
    </source>
</evidence>
<keyword evidence="2" id="KW-1133">Transmembrane helix</keyword>
<feature type="transmembrane region" description="Helical" evidence="2">
    <location>
        <begin position="6"/>
        <end position="24"/>
    </location>
</feature>
<dbReference type="EMBL" id="CAJNXB010003577">
    <property type="protein sequence ID" value="CAF3325258.1"/>
    <property type="molecule type" value="Genomic_DNA"/>
</dbReference>
<protein>
    <submittedName>
        <fullName evidence="11">Uncharacterized protein</fullName>
    </submittedName>
</protein>
<dbReference type="OrthoDB" id="9969938at2759"/>
<dbReference type="EMBL" id="CAJOBP010000029">
    <property type="protein sequence ID" value="CAF4105432.1"/>
    <property type="molecule type" value="Genomic_DNA"/>
</dbReference>
<gene>
    <name evidence="4" type="ORF">FME351_LOCUS6189</name>
    <name evidence="6" type="ORF">GRG538_LOCUS17755</name>
    <name evidence="9" type="ORF">HFQ381_LOCUS3465</name>
    <name evidence="7" type="ORF">KIK155_LOCUS29953</name>
    <name evidence="5" type="ORF">LUA448_LOCUS19446</name>
    <name evidence="12" type="ORF">QYT958_LOCUS7307</name>
    <name evidence="3" type="ORF">TIS948_LOCUS20626</name>
    <name evidence="11" type="ORF">TOA249_LOCUS2574</name>
    <name evidence="10" type="ORF">TSG867_LOCUS1158</name>
    <name evidence="8" type="ORF">UJA718_LOCUS568</name>
</gene>
<dbReference type="EMBL" id="CAJOBR010000691">
    <property type="protein sequence ID" value="CAF4536862.1"/>
    <property type="molecule type" value="Genomic_DNA"/>
</dbReference>
<dbReference type="EMBL" id="CAJOBS010000083">
    <property type="protein sequence ID" value="CAF4490581.1"/>
    <property type="molecule type" value="Genomic_DNA"/>
</dbReference>
<dbReference type="Proteomes" id="UP000663873">
    <property type="component" value="Unassembled WGS sequence"/>
</dbReference>
<dbReference type="Proteomes" id="UP000663848">
    <property type="component" value="Unassembled WGS sequence"/>
</dbReference>
<dbReference type="Proteomes" id="UP000663862">
    <property type="component" value="Unassembled WGS sequence"/>
</dbReference>
<keyword evidence="2" id="KW-0472">Membrane</keyword>
<evidence type="ECO:0000256" key="1">
    <source>
        <dbReference type="SAM" id="MobiDB-lite"/>
    </source>
</evidence>
<comment type="caution">
    <text evidence="11">The sequence shown here is derived from an EMBL/GenBank/DDBJ whole genome shotgun (WGS) entry which is preliminary data.</text>
</comment>
<evidence type="ECO:0000313" key="7">
    <source>
        <dbReference type="EMBL" id="CAF3755420.1"/>
    </source>
</evidence>
<dbReference type="EMBL" id="CAJNYT010002938">
    <property type="protein sequence ID" value="CAF3503719.1"/>
    <property type="molecule type" value="Genomic_DNA"/>
</dbReference>